<evidence type="ECO:0000259" key="2">
    <source>
        <dbReference type="PROSITE" id="PS50006"/>
    </source>
</evidence>
<accession>A0A0D6JGX3</accession>
<dbReference type="KEGG" id="fil:BN1229_v1_3266"/>
<dbReference type="KEGG" id="fiy:BN1229_v1_2656"/>
<dbReference type="InterPro" id="IPR008984">
    <property type="entry name" value="SMAD_FHA_dom_sf"/>
</dbReference>
<feature type="transmembrane region" description="Helical" evidence="1">
    <location>
        <begin position="220"/>
        <end position="241"/>
    </location>
</feature>
<dbReference type="AlphaFoldDB" id="A0A0D6JGX3"/>
<evidence type="ECO:0000313" key="4">
    <source>
        <dbReference type="Proteomes" id="UP000033187"/>
    </source>
</evidence>
<organism evidence="3 4">
    <name type="scientific">Candidatus Filomicrobium marinum</name>
    <dbReference type="NCBI Taxonomy" id="1608628"/>
    <lineage>
        <taxon>Bacteria</taxon>
        <taxon>Pseudomonadati</taxon>
        <taxon>Pseudomonadota</taxon>
        <taxon>Alphaproteobacteria</taxon>
        <taxon>Hyphomicrobiales</taxon>
        <taxon>Hyphomicrobiaceae</taxon>
        <taxon>Filomicrobium</taxon>
    </lineage>
</organism>
<keyword evidence="1" id="KW-0812">Transmembrane</keyword>
<sequence length="425" mass="46174">MATVIARAGQAAPQRFELTNGSTAVIGRSSEADIVVASDRASRRHAELVCSQGRVQVTDLQSSNGTQLDGNTITSTTWTPGQILMVGPCEFALEVSVAEQATMVTRPKSTSDDTRINPAKTGAVPDQTQFSKNLFVRHWQGGYSLGRSIFINILVIDVIWVLIAANVVAPLMADLAPDARRIAFSIEFLGMMVLGIWQAVGLYRSLRGANKRGAWLISRIFGWVVCIFLVLGVLALGVTWINGLSQISETEIGTSSDGTPLYQLSVNDNVLLFDGQVVWPIVADFQQTLAQNPDINTVVLRSPGGDVVAGRRVNDILRPLQLTTAVADFCHSACTIMFAAGVRRIAAPQAQIGFHATSVILMDEMMTRLMNAFTLRHDSLNSDYYLEAGFDPEFVRRAVATPSTDLLIPTQQELLNVGVLTELIR</sequence>
<dbReference type="PROSITE" id="PS50006">
    <property type="entry name" value="FHA_DOMAIN"/>
    <property type="match status" value="1"/>
</dbReference>
<dbReference type="InterPro" id="IPR029045">
    <property type="entry name" value="ClpP/crotonase-like_dom_sf"/>
</dbReference>
<dbReference type="CDD" id="cd00060">
    <property type="entry name" value="FHA"/>
    <property type="match status" value="1"/>
</dbReference>
<dbReference type="SUPFAM" id="SSF49879">
    <property type="entry name" value="SMAD/FHA domain"/>
    <property type="match status" value="1"/>
</dbReference>
<reference evidence="4" key="1">
    <citation type="submission" date="2015-02" db="EMBL/GenBank/DDBJ databases">
        <authorList>
            <person name="Chooi Y.-H."/>
        </authorList>
    </citation>
    <scope>NUCLEOTIDE SEQUENCE [LARGE SCALE GENOMIC DNA]</scope>
    <source>
        <strain evidence="4">strain Y</strain>
    </source>
</reference>
<keyword evidence="1" id="KW-0472">Membrane</keyword>
<dbReference type="Gene3D" id="3.90.226.10">
    <property type="entry name" value="2-enoyl-CoA Hydratase, Chain A, domain 1"/>
    <property type="match status" value="1"/>
</dbReference>
<feature type="transmembrane region" description="Helical" evidence="1">
    <location>
        <begin position="149"/>
        <end position="169"/>
    </location>
</feature>
<gene>
    <name evidence="3" type="ORF">YBN1229_v1_2656</name>
</gene>
<proteinExistence type="predicted"/>
<feature type="transmembrane region" description="Helical" evidence="1">
    <location>
        <begin position="181"/>
        <end position="200"/>
    </location>
</feature>
<protein>
    <recommendedName>
        <fullName evidence="2">FHA domain-containing protein</fullName>
    </recommendedName>
</protein>
<dbReference type="SUPFAM" id="SSF52096">
    <property type="entry name" value="ClpP/crotonase"/>
    <property type="match status" value="1"/>
</dbReference>
<dbReference type="Proteomes" id="UP000033187">
    <property type="component" value="Chromosome 1"/>
</dbReference>
<evidence type="ECO:0000256" key="1">
    <source>
        <dbReference type="SAM" id="Phobius"/>
    </source>
</evidence>
<dbReference type="EMBL" id="LN829119">
    <property type="protein sequence ID" value="CPR20545.1"/>
    <property type="molecule type" value="Genomic_DNA"/>
</dbReference>
<evidence type="ECO:0000313" key="3">
    <source>
        <dbReference type="EMBL" id="CPR20545.1"/>
    </source>
</evidence>
<name>A0A0D6JGX3_9HYPH</name>
<keyword evidence="4" id="KW-1185">Reference proteome</keyword>
<keyword evidence="1" id="KW-1133">Transmembrane helix</keyword>
<dbReference type="Pfam" id="PF00498">
    <property type="entry name" value="FHA"/>
    <property type="match status" value="1"/>
</dbReference>
<dbReference type="Gene3D" id="2.60.200.20">
    <property type="match status" value="1"/>
</dbReference>
<dbReference type="RefSeq" id="WP_046479085.1">
    <property type="nucleotide sequence ID" value="NZ_LN829118.1"/>
</dbReference>
<dbReference type="SMART" id="SM00240">
    <property type="entry name" value="FHA"/>
    <property type="match status" value="1"/>
</dbReference>
<feature type="domain" description="FHA" evidence="2">
    <location>
        <begin position="24"/>
        <end position="73"/>
    </location>
</feature>
<dbReference type="InterPro" id="IPR000253">
    <property type="entry name" value="FHA_dom"/>
</dbReference>